<evidence type="ECO:0000313" key="3">
    <source>
        <dbReference type="Proteomes" id="UP001139103"/>
    </source>
</evidence>
<keyword evidence="1" id="KW-0472">Membrane</keyword>
<dbReference type="Proteomes" id="UP001139103">
    <property type="component" value="Unassembled WGS sequence"/>
</dbReference>
<reference evidence="2" key="1">
    <citation type="submission" date="2021-11" db="EMBL/GenBank/DDBJ databases">
        <title>Genome sequence.</title>
        <authorList>
            <person name="Sun Q."/>
        </authorList>
    </citation>
    <scope>NUCLEOTIDE SEQUENCE</scope>
    <source>
        <strain evidence="2">JC732</strain>
    </source>
</reference>
<evidence type="ECO:0000256" key="1">
    <source>
        <dbReference type="SAM" id="Phobius"/>
    </source>
</evidence>
<feature type="transmembrane region" description="Helical" evidence="1">
    <location>
        <begin position="76"/>
        <end position="94"/>
    </location>
</feature>
<evidence type="ECO:0000313" key="2">
    <source>
        <dbReference type="EMBL" id="MCC9627857.1"/>
    </source>
</evidence>
<proteinExistence type="predicted"/>
<dbReference type="AlphaFoldDB" id="A0A9X1MKA3"/>
<dbReference type="RefSeq" id="WP_230216601.1">
    <property type="nucleotide sequence ID" value="NZ_JAJKFT010000004.1"/>
</dbReference>
<comment type="caution">
    <text evidence="2">The sequence shown here is derived from an EMBL/GenBank/DDBJ whole genome shotgun (WGS) entry which is preliminary data.</text>
</comment>
<keyword evidence="1" id="KW-0812">Transmembrane</keyword>
<name>A0A9X1MKA3_9BACT</name>
<accession>A0A9X1MKA3</accession>
<dbReference type="EMBL" id="JAJKFT010000004">
    <property type="protein sequence ID" value="MCC9627857.1"/>
    <property type="molecule type" value="Genomic_DNA"/>
</dbReference>
<organism evidence="2 3">
    <name type="scientific">Blastopirellula sediminis</name>
    <dbReference type="NCBI Taxonomy" id="2894196"/>
    <lineage>
        <taxon>Bacteria</taxon>
        <taxon>Pseudomonadati</taxon>
        <taxon>Planctomycetota</taxon>
        <taxon>Planctomycetia</taxon>
        <taxon>Pirellulales</taxon>
        <taxon>Pirellulaceae</taxon>
        <taxon>Blastopirellula</taxon>
    </lineage>
</organism>
<sequence length="99" mass="10753">MELNRNQYFMIGLIVLALGIQFRIIDSVTLTEEASSFIAKRMVQQQAASGDIPPAFVPAAESQASTTKRTINPPEWLGWALISVGGVLILHSLAMQKPG</sequence>
<keyword evidence="3" id="KW-1185">Reference proteome</keyword>
<keyword evidence="1" id="KW-1133">Transmembrane helix</keyword>
<protein>
    <submittedName>
        <fullName evidence="2">Uncharacterized protein</fullName>
    </submittedName>
</protein>
<gene>
    <name evidence="2" type="ORF">LOC68_05575</name>
</gene>